<proteinExistence type="predicted"/>
<name>A0ABQ9E8G0_TEGGR</name>
<dbReference type="Proteomes" id="UP001217089">
    <property type="component" value="Unassembled WGS sequence"/>
</dbReference>
<evidence type="ECO:0000313" key="1">
    <source>
        <dbReference type="EMBL" id="KAJ8300167.1"/>
    </source>
</evidence>
<accession>A0ABQ9E8G0</accession>
<evidence type="ECO:0000313" key="2">
    <source>
        <dbReference type="Proteomes" id="UP001217089"/>
    </source>
</evidence>
<feature type="non-terminal residue" evidence="1">
    <location>
        <position position="111"/>
    </location>
</feature>
<gene>
    <name evidence="1" type="ORF">KUTeg_021686</name>
</gene>
<reference evidence="1 2" key="1">
    <citation type="submission" date="2022-12" db="EMBL/GenBank/DDBJ databases">
        <title>Chromosome-level genome of Tegillarca granosa.</title>
        <authorList>
            <person name="Kim J."/>
        </authorList>
    </citation>
    <scope>NUCLEOTIDE SEQUENCE [LARGE SCALE GENOMIC DNA]</scope>
    <source>
        <strain evidence="1">Teg-2019</strain>
        <tissue evidence="1">Adductor muscle</tissue>
    </source>
</reference>
<comment type="caution">
    <text evidence="1">The sequence shown here is derived from an EMBL/GenBank/DDBJ whole genome shotgun (WGS) entry which is preliminary data.</text>
</comment>
<organism evidence="1 2">
    <name type="scientific">Tegillarca granosa</name>
    <name type="common">Malaysian cockle</name>
    <name type="synonym">Anadara granosa</name>
    <dbReference type="NCBI Taxonomy" id="220873"/>
    <lineage>
        <taxon>Eukaryota</taxon>
        <taxon>Metazoa</taxon>
        <taxon>Spiralia</taxon>
        <taxon>Lophotrochozoa</taxon>
        <taxon>Mollusca</taxon>
        <taxon>Bivalvia</taxon>
        <taxon>Autobranchia</taxon>
        <taxon>Pteriomorphia</taxon>
        <taxon>Arcoida</taxon>
        <taxon>Arcoidea</taxon>
        <taxon>Arcidae</taxon>
        <taxon>Tegillarca</taxon>
    </lineage>
</organism>
<sequence length="111" mass="12701">MLTADEKNYRRRIWTDPKHAGSFTGPGKLYQIVKKEGKYKIVFYSIKQFLADQDSYSLQKVGSSSVIDPVESEDLLQLENLSQCLKSPVTTGTQYTKIILQLEINHLTVFK</sequence>
<keyword evidence="2" id="KW-1185">Reference proteome</keyword>
<dbReference type="EMBL" id="JARBDR010000919">
    <property type="protein sequence ID" value="KAJ8300167.1"/>
    <property type="molecule type" value="Genomic_DNA"/>
</dbReference>
<protein>
    <submittedName>
        <fullName evidence="1">Uncharacterized protein</fullName>
    </submittedName>
</protein>